<organism evidence="1 2">
    <name type="scientific">Melipona bicolor</name>
    <dbReference type="NCBI Taxonomy" id="60889"/>
    <lineage>
        <taxon>Eukaryota</taxon>
        <taxon>Metazoa</taxon>
        <taxon>Ecdysozoa</taxon>
        <taxon>Arthropoda</taxon>
        <taxon>Hexapoda</taxon>
        <taxon>Insecta</taxon>
        <taxon>Pterygota</taxon>
        <taxon>Neoptera</taxon>
        <taxon>Endopterygota</taxon>
        <taxon>Hymenoptera</taxon>
        <taxon>Apocrita</taxon>
        <taxon>Aculeata</taxon>
        <taxon>Apoidea</taxon>
        <taxon>Anthophila</taxon>
        <taxon>Apidae</taxon>
        <taxon>Melipona</taxon>
    </lineage>
</organism>
<evidence type="ECO:0000313" key="1">
    <source>
        <dbReference type="EMBL" id="KAK1122170.1"/>
    </source>
</evidence>
<reference evidence="1" key="1">
    <citation type="submission" date="2021-10" db="EMBL/GenBank/DDBJ databases">
        <title>Melipona bicolor Genome sequencing and assembly.</title>
        <authorList>
            <person name="Araujo N.S."/>
            <person name="Arias M.C."/>
        </authorList>
    </citation>
    <scope>NUCLEOTIDE SEQUENCE</scope>
    <source>
        <strain evidence="1">USP_2M_L1-L4_2017</strain>
        <tissue evidence="1">Whole body</tissue>
    </source>
</reference>
<accession>A0AA40FNX7</accession>
<dbReference type="Proteomes" id="UP001177670">
    <property type="component" value="Unassembled WGS sequence"/>
</dbReference>
<sequence length="167" mass="19010">MYICVFDQTLLISLLYSGKTSRNLSAAFSKGSECLSECLSLRQPPNDAKVRKSKEMDLSQFWWCSNIMQPLQIRSLCRSERWSSSDVRSGWVMVRGEQNCFRDHESQKVKPIPAMLLRPVNFRATSDSQMAYVGPHSPTFSFLRCFPFAPRSNAGCRRTDRAAIGVD</sequence>
<keyword evidence="2" id="KW-1185">Reference proteome</keyword>
<proteinExistence type="predicted"/>
<gene>
    <name evidence="1" type="ORF">K0M31_009396</name>
</gene>
<evidence type="ECO:0000313" key="2">
    <source>
        <dbReference type="Proteomes" id="UP001177670"/>
    </source>
</evidence>
<name>A0AA40FNX7_9HYME</name>
<comment type="caution">
    <text evidence="1">The sequence shown here is derived from an EMBL/GenBank/DDBJ whole genome shotgun (WGS) entry which is preliminary data.</text>
</comment>
<dbReference type="AlphaFoldDB" id="A0AA40FNX7"/>
<dbReference type="EMBL" id="JAHYIQ010000023">
    <property type="protein sequence ID" value="KAK1122170.1"/>
    <property type="molecule type" value="Genomic_DNA"/>
</dbReference>
<protein>
    <submittedName>
        <fullName evidence="1">Uncharacterized protein</fullName>
    </submittedName>
</protein>